<dbReference type="SUPFAM" id="SSF54292">
    <property type="entry name" value="2Fe-2S ferredoxin-like"/>
    <property type="match status" value="1"/>
</dbReference>
<dbReference type="InterPro" id="IPR050415">
    <property type="entry name" value="MRET"/>
</dbReference>
<dbReference type="Pfam" id="PF00970">
    <property type="entry name" value="FAD_binding_6"/>
    <property type="match status" value="1"/>
</dbReference>
<dbReference type="InterPro" id="IPR006058">
    <property type="entry name" value="2Fe2S_fd_BS"/>
</dbReference>
<accession>A0ABS9Z4T2</accession>
<dbReference type="CDD" id="cd00207">
    <property type="entry name" value="fer2"/>
    <property type="match status" value="1"/>
</dbReference>
<feature type="domain" description="FAD-binding FR-type" evidence="2">
    <location>
        <begin position="101"/>
        <end position="200"/>
    </location>
</feature>
<dbReference type="Gene3D" id="2.40.30.10">
    <property type="entry name" value="Translation factors"/>
    <property type="match status" value="1"/>
</dbReference>
<protein>
    <submittedName>
        <fullName evidence="3">2Fe-2S iron-sulfur cluster binding domain-containing protein</fullName>
    </submittedName>
</protein>
<dbReference type="Proteomes" id="UP001139104">
    <property type="component" value="Unassembled WGS sequence"/>
</dbReference>
<dbReference type="PROSITE" id="PS00197">
    <property type="entry name" value="2FE2S_FER_1"/>
    <property type="match status" value="1"/>
</dbReference>
<dbReference type="CDD" id="cd06190">
    <property type="entry name" value="T4MO_e_transfer_like"/>
    <property type="match status" value="1"/>
</dbReference>
<dbReference type="PROSITE" id="PS51384">
    <property type="entry name" value="FAD_FR"/>
    <property type="match status" value="1"/>
</dbReference>
<dbReference type="Pfam" id="PF00111">
    <property type="entry name" value="Fer2"/>
    <property type="match status" value="1"/>
</dbReference>
<dbReference type="Gene3D" id="3.40.50.80">
    <property type="entry name" value="Nucleotide-binding domain of ferredoxin-NADP reductase (FNR) module"/>
    <property type="match status" value="1"/>
</dbReference>
<dbReference type="PROSITE" id="PS51085">
    <property type="entry name" value="2FE2S_FER_2"/>
    <property type="match status" value="1"/>
</dbReference>
<dbReference type="EMBL" id="JAIVFP010000001">
    <property type="protein sequence ID" value="MCI4682380.1"/>
    <property type="molecule type" value="Genomic_DNA"/>
</dbReference>
<dbReference type="InterPro" id="IPR036010">
    <property type="entry name" value="2Fe-2S_ferredoxin-like_sf"/>
</dbReference>
<keyword evidence="4" id="KW-1185">Reference proteome</keyword>
<dbReference type="InterPro" id="IPR001433">
    <property type="entry name" value="OxRdtase_FAD/NAD-bd"/>
</dbReference>
<proteinExistence type="predicted"/>
<evidence type="ECO:0000259" key="2">
    <source>
        <dbReference type="PROSITE" id="PS51384"/>
    </source>
</evidence>
<evidence type="ECO:0000259" key="1">
    <source>
        <dbReference type="PROSITE" id="PS51085"/>
    </source>
</evidence>
<dbReference type="InterPro" id="IPR001041">
    <property type="entry name" value="2Fe-2S_ferredoxin-type"/>
</dbReference>
<feature type="domain" description="2Fe-2S ferredoxin-type" evidence="1">
    <location>
        <begin position="1"/>
        <end position="93"/>
    </location>
</feature>
<evidence type="ECO:0000313" key="3">
    <source>
        <dbReference type="EMBL" id="MCI4682380.1"/>
    </source>
</evidence>
<dbReference type="PANTHER" id="PTHR47354:SF5">
    <property type="entry name" value="PROTEIN RFBI"/>
    <property type="match status" value="1"/>
</dbReference>
<organism evidence="3 4">
    <name type="scientific">Candidatus Rhodoblastus alkanivorans</name>
    <dbReference type="NCBI Taxonomy" id="2954117"/>
    <lineage>
        <taxon>Bacteria</taxon>
        <taxon>Pseudomonadati</taxon>
        <taxon>Pseudomonadota</taxon>
        <taxon>Alphaproteobacteria</taxon>
        <taxon>Hyphomicrobiales</taxon>
        <taxon>Rhodoblastaceae</taxon>
        <taxon>Rhodoblastus</taxon>
    </lineage>
</organism>
<sequence>MKYKIAIEGGDTFDVAADEDSLLRGALRAGAGFPYECGVGGCGSCRFELTSGDMRTLWPEAPGLSERERKRGRRLACQSQALSDCVIRVRCADEYRPPVATRRHEARLARRREIAPGMAEFLFETEAPADFLPGQYAIFHPPGVEGPRAFSMSNLPNAQGEWRFVIRRVSGGAGSNAMFDALREGDALMLDAPYGGAFFRPDNDREIICVGGGSGIGPVVSVARAALKHGGKKALLFEGARTRGDLCGPALFKAEELAALSYAPVLSSEPADSGWNGARGFVHQAVETVGAAPEKYDFYFAGPPPMIDAMQDLLVMRWKVPHAQIHYDKFL</sequence>
<dbReference type="SUPFAM" id="SSF52343">
    <property type="entry name" value="Ferredoxin reductase-like, C-terminal NADP-linked domain"/>
    <property type="match status" value="1"/>
</dbReference>
<dbReference type="PANTHER" id="PTHR47354">
    <property type="entry name" value="NADH OXIDOREDUCTASE HCR"/>
    <property type="match status" value="1"/>
</dbReference>
<name>A0ABS9Z4T2_9HYPH</name>
<reference evidence="3" key="1">
    <citation type="journal article" date="2022" name="ISME J.">
        <title>Identification of active gaseous-alkane degraders at natural gas seeps.</title>
        <authorList>
            <person name="Farhan Ul Haque M."/>
            <person name="Hernandez M."/>
            <person name="Crombie A.T."/>
            <person name="Murrell J.C."/>
        </authorList>
    </citation>
    <scope>NUCLEOTIDE SEQUENCE</scope>
    <source>
        <strain evidence="3">PC2</strain>
    </source>
</reference>
<dbReference type="InterPro" id="IPR012675">
    <property type="entry name" value="Beta-grasp_dom_sf"/>
</dbReference>
<dbReference type="InterPro" id="IPR039261">
    <property type="entry name" value="FNR_nucleotide-bd"/>
</dbReference>
<dbReference type="Gene3D" id="3.10.20.30">
    <property type="match status" value="1"/>
</dbReference>
<evidence type="ECO:0000313" key="4">
    <source>
        <dbReference type="Proteomes" id="UP001139104"/>
    </source>
</evidence>
<dbReference type="PRINTS" id="PR00410">
    <property type="entry name" value="PHEHYDRXLASE"/>
</dbReference>
<dbReference type="RefSeq" id="WP_243066397.1">
    <property type="nucleotide sequence ID" value="NZ_JAIVFK010000046.1"/>
</dbReference>
<dbReference type="InterPro" id="IPR017927">
    <property type="entry name" value="FAD-bd_FR_type"/>
</dbReference>
<comment type="caution">
    <text evidence="3">The sequence shown here is derived from an EMBL/GenBank/DDBJ whole genome shotgun (WGS) entry which is preliminary data.</text>
</comment>
<dbReference type="InterPro" id="IPR008333">
    <property type="entry name" value="Cbr1-like_FAD-bd_dom"/>
</dbReference>
<dbReference type="SUPFAM" id="SSF63380">
    <property type="entry name" value="Riboflavin synthase domain-like"/>
    <property type="match status" value="1"/>
</dbReference>
<dbReference type="Pfam" id="PF00175">
    <property type="entry name" value="NAD_binding_1"/>
    <property type="match status" value="1"/>
</dbReference>
<gene>
    <name evidence="3" type="ORF">K2U94_06345</name>
</gene>
<dbReference type="InterPro" id="IPR017938">
    <property type="entry name" value="Riboflavin_synthase-like_b-brl"/>
</dbReference>